<organism evidence="1 2">
    <name type="scientific">Leishmania utingensis</name>
    <dbReference type="NCBI Taxonomy" id="653362"/>
    <lineage>
        <taxon>Eukaryota</taxon>
        <taxon>Discoba</taxon>
        <taxon>Euglenozoa</taxon>
        <taxon>Kinetoplastea</taxon>
        <taxon>Metakinetoplastina</taxon>
        <taxon>Trypanosomatida</taxon>
        <taxon>Trypanosomatidae</taxon>
        <taxon>Leishmaniinae</taxon>
        <taxon>Leishmania</taxon>
    </lineage>
</organism>
<comment type="caution">
    <text evidence="1">The sequence shown here is derived from an EMBL/GenBank/DDBJ whole genome shotgun (WGS) entry which is preliminary data.</text>
</comment>
<proteinExistence type="predicted"/>
<dbReference type="Proteomes" id="UP001482455">
    <property type="component" value="Unassembled WGS sequence"/>
</dbReference>
<protein>
    <submittedName>
        <fullName evidence="1">Uncharacterized protein</fullName>
    </submittedName>
</protein>
<gene>
    <name evidence="1" type="ORF">Q4I30_005383</name>
</gene>
<reference evidence="1 2" key="1">
    <citation type="submission" date="2024-02" db="EMBL/GenBank/DDBJ databases">
        <title>FIRST GENOME SEQUENCES OF Leishmania (Viannia) shawi, Leishmania (Viannia) lindenbergi AND Leishmania (Viannia) utingensis.</title>
        <authorList>
            <person name="Resadore F."/>
            <person name="Custodio M.G.F."/>
            <person name="Boite M.C."/>
            <person name="Cupolillo E."/>
            <person name="Ferreira G.E.M."/>
        </authorList>
    </citation>
    <scope>NUCLEOTIDE SEQUENCE [LARGE SCALE GENOMIC DNA]</scope>
    <source>
        <strain evidence="1 2">ITUB/BR/1977/M4964</strain>
    </source>
</reference>
<evidence type="ECO:0000313" key="1">
    <source>
        <dbReference type="EMBL" id="KAL0501659.1"/>
    </source>
</evidence>
<keyword evidence="2" id="KW-1185">Reference proteome</keyword>
<name>A0AAW3ABV7_9TRYP</name>
<accession>A0AAW3ABV7</accession>
<dbReference type="EMBL" id="JBAMZL010000030">
    <property type="protein sequence ID" value="KAL0501659.1"/>
    <property type="molecule type" value="Genomic_DNA"/>
</dbReference>
<sequence length="107" mass="11108">MSSSDGVLQARASADAMAFDEAAAITAGYARGNFTIYYVDCTKLPNRGTAVTSAALGSVASSSAGQCGVQAASLLTLGDFSMLPHPEYTAHRGKVVNKPLYLHHLKS</sequence>
<evidence type="ECO:0000313" key="2">
    <source>
        <dbReference type="Proteomes" id="UP001482455"/>
    </source>
</evidence>
<dbReference type="AlphaFoldDB" id="A0AAW3ABV7"/>